<evidence type="ECO:0000313" key="3">
    <source>
        <dbReference type="EMBL" id="KAG8230291.1"/>
    </source>
</evidence>
<reference evidence="3" key="1">
    <citation type="submission" date="2013-04" db="EMBL/GenBank/DDBJ databases">
        <authorList>
            <person name="Qu J."/>
            <person name="Murali S.C."/>
            <person name="Bandaranaike D."/>
            <person name="Bellair M."/>
            <person name="Blankenburg K."/>
            <person name="Chao H."/>
            <person name="Dinh H."/>
            <person name="Doddapaneni H."/>
            <person name="Downs B."/>
            <person name="Dugan-Rocha S."/>
            <person name="Elkadiri S."/>
            <person name="Gnanaolivu R.D."/>
            <person name="Hernandez B."/>
            <person name="Javaid M."/>
            <person name="Jayaseelan J.C."/>
            <person name="Lee S."/>
            <person name="Li M."/>
            <person name="Ming W."/>
            <person name="Munidasa M."/>
            <person name="Muniz J."/>
            <person name="Nguyen L."/>
            <person name="Ongeri F."/>
            <person name="Osuji N."/>
            <person name="Pu L.-L."/>
            <person name="Puazo M."/>
            <person name="Qu C."/>
            <person name="Quiroz J."/>
            <person name="Raj R."/>
            <person name="Weissenberger G."/>
            <person name="Xin Y."/>
            <person name="Zou X."/>
            <person name="Han Y."/>
            <person name="Richards S."/>
            <person name="Worley K."/>
            <person name="Muzny D."/>
            <person name="Gibbs R."/>
        </authorList>
    </citation>
    <scope>NUCLEOTIDE SEQUENCE</scope>
    <source>
        <strain evidence="3">Sampled in the wild</strain>
    </source>
</reference>
<feature type="non-terminal residue" evidence="3">
    <location>
        <position position="648"/>
    </location>
</feature>
<evidence type="ECO:0000313" key="4">
    <source>
        <dbReference type="Proteomes" id="UP000792457"/>
    </source>
</evidence>
<dbReference type="PROSITE" id="PS50292">
    <property type="entry name" value="PEROXIDASE_3"/>
    <property type="match status" value="1"/>
</dbReference>
<dbReference type="EMBL" id="KZ308476">
    <property type="protein sequence ID" value="KAG8230291.1"/>
    <property type="molecule type" value="Genomic_DNA"/>
</dbReference>
<evidence type="ECO:0008006" key="5">
    <source>
        <dbReference type="Google" id="ProtNLM"/>
    </source>
</evidence>
<comment type="caution">
    <text evidence="3">The sequence shown here is derived from an EMBL/GenBank/DDBJ whole genome shotgun (WGS) entry which is preliminary data.</text>
</comment>
<organism evidence="3 4">
    <name type="scientific">Ladona fulva</name>
    <name type="common">Scarce chaser dragonfly</name>
    <name type="synonym">Libellula fulva</name>
    <dbReference type="NCBI Taxonomy" id="123851"/>
    <lineage>
        <taxon>Eukaryota</taxon>
        <taxon>Metazoa</taxon>
        <taxon>Ecdysozoa</taxon>
        <taxon>Arthropoda</taxon>
        <taxon>Hexapoda</taxon>
        <taxon>Insecta</taxon>
        <taxon>Pterygota</taxon>
        <taxon>Palaeoptera</taxon>
        <taxon>Odonata</taxon>
        <taxon>Epiprocta</taxon>
        <taxon>Anisoptera</taxon>
        <taxon>Libelluloidea</taxon>
        <taxon>Libellulidae</taxon>
        <taxon>Ladona</taxon>
    </lineage>
</organism>
<dbReference type="OrthoDB" id="823504at2759"/>
<accession>A0A8K0K9T5</accession>
<feature type="binding site" description="axial binding residue" evidence="2">
    <location>
        <position position="431"/>
    </location>
    <ligand>
        <name>heme b</name>
        <dbReference type="ChEBI" id="CHEBI:60344"/>
    </ligand>
    <ligandPart>
        <name>Fe</name>
        <dbReference type="ChEBI" id="CHEBI:18248"/>
    </ligandPart>
</feature>
<keyword evidence="2" id="KW-0408">Iron</keyword>
<evidence type="ECO:0000256" key="2">
    <source>
        <dbReference type="PIRSR" id="PIRSR619791-2"/>
    </source>
</evidence>
<protein>
    <recommendedName>
        <fullName evidence="5">Peroxidase</fullName>
    </recommendedName>
</protein>
<dbReference type="GO" id="GO:0004601">
    <property type="term" value="F:peroxidase activity"/>
    <property type="evidence" value="ECO:0007669"/>
    <property type="project" value="UniProtKB-KW"/>
</dbReference>
<dbReference type="AlphaFoldDB" id="A0A8K0K9T5"/>
<evidence type="ECO:0000256" key="1">
    <source>
        <dbReference type="ARBA" id="ARBA00022559"/>
    </source>
</evidence>
<dbReference type="CDD" id="cd09823">
    <property type="entry name" value="peroxinectin_like"/>
    <property type="match status" value="1"/>
</dbReference>
<dbReference type="InterPro" id="IPR037120">
    <property type="entry name" value="Haem_peroxidase_sf_animal"/>
</dbReference>
<name>A0A8K0K9T5_LADFU</name>
<dbReference type="FunFam" id="1.10.640.10:FF:000009">
    <property type="entry name" value="Peroxidase, isoform B"/>
    <property type="match status" value="1"/>
</dbReference>
<dbReference type="SUPFAM" id="SSF48113">
    <property type="entry name" value="Heme-dependent peroxidases"/>
    <property type="match status" value="1"/>
</dbReference>
<dbReference type="PANTHER" id="PTHR11475:SF86">
    <property type="entry name" value="PEROXIDASE"/>
    <property type="match status" value="1"/>
</dbReference>
<keyword evidence="1" id="KW-0575">Peroxidase</keyword>
<reference evidence="3" key="2">
    <citation type="submission" date="2017-10" db="EMBL/GenBank/DDBJ databases">
        <title>Ladona fulva Genome sequencing and assembly.</title>
        <authorList>
            <person name="Murali S."/>
            <person name="Richards S."/>
            <person name="Bandaranaike D."/>
            <person name="Bellair M."/>
            <person name="Blankenburg K."/>
            <person name="Chao H."/>
            <person name="Dinh H."/>
            <person name="Doddapaneni H."/>
            <person name="Dugan-Rocha S."/>
            <person name="Elkadiri S."/>
            <person name="Gnanaolivu R."/>
            <person name="Hernandez B."/>
            <person name="Skinner E."/>
            <person name="Javaid M."/>
            <person name="Lee S."/>
            <person name="Li M."/>
            <person name="Ming W."/>
            <person name="Munidasa M."/>
            <person name="Muniz J."/>
            <person name="Nguyen L."/>
            <person name="Hughes D."/>
            <person name="Osuji N."/>
            <person name="Pu L.-L."/>
            <person name="Puazo M."/>
            <person name="Qu C."/>
            <person name="Quiroz J."/>
            <person name="Raj R."/>
            <person name="Weissenberger G."/>
            <person name="Xin Y."/>
            <person name="Zou X."/>
            <person name="Han Y."/>
            <person name="Worley K."/>
            <person name="Muzny D."/>
            <person name="Gibbs R."/>
        </authorList>
    </citation>
    <scope>NUCLEOTIDE SEQUENCE</scope>
    <source>
        <strain evidence="3">Sampled in the wild</strain>
    </source>
</reference>
<dbReference type="Gene3D" id="1.10.640.10">
    <property type="entry name" value="Haem peroxidase domain superfamily, animal type"/>
    <property type="match status" value="1"/>
</dbReference>
<gene>
    <name evidence="3" type="ORF">J437_LFUL010194</name>
</gene>
<proteinExistence type="predicted"/>
<dbReference type="GO" id="GO:0020037">
    <property type="term" value="F:heme binding"/>
    <property type="evidence" value="ECO:0007669"/>
    <property type="project" value="InterPro"/>
</dbReference>
<dbReference type="Proteomes" id="UP000792457">
    <property type="component" value="Unassembled WGS sequence"/>
</dbReference>
<dbReference type="GO" id="GO:0046872">
    <property type="term" value="F:metal ion binding"/>
    <property type="evidence" value="ECO:0007669"/>
    <property type="project" value="UniProtKB-KW"/>
</dbReference>
<dbReference type="InterPro" id="IPR019791">
    <property type="entry name" value="Haem_peroxidase_animal"/>
</dbReference>
<keyword evidence="2" id="KW-0349">Heme</keyword>
<keyword evidence="1" id="KW-0560">Oxidoreductase</keyword>
<dbReference type="InterPro" id="IPR010255">
    <property type="entry name" value="Haem_peroxidase_sf"/>
</dbReference>
<dbReference type="Pfam" id="PF03098">
    <property type="entry name" value="An_peroxidase"/>
    <property type="match status" value="1"/>
</dbReference>
<dbReference type="PRINTS" id="PR00457">
    <property type="entry name" value="ANPEROXIDASE"/>
</dbReference>
<keyword evidence="4" id="KW-1185">Reference proteome</keyword>
<dbReference type="PANTHER" id="PTHR11475">
    <property type="entry name" value="OXIDASE/PEROXIDASE"/>
    <property type="match status" value="1"/>
</dbReference>
<dbReference type="GO" id="GO:0006979">
    <property type="term" value="P:response to oxidative stress"/>
    <property type="evidence" value="ECO:0007669"/>
    <property type="project" value="InterPro"/>
</dbReference>
<keyword evidence="2" id="KW-0479">Metal-binding</keyword>
<sequence length="648" mass="73116">MIYTVCLKFEYLVKRDMIYVIFFNSHQFGSVINHPPPRPKFQPTATGSPFGGDFFANFHSSGPSSLFDSGFSGAQTFTAPDCGQQPVQCDPNSKYRTIDGSCNNAANPRQGAPNMPYGRLVPHRYADGRRVPVQSVAGGDLPSARLLSTTFFPDAPIFDPIWTLATMQWGQIVTHDMSFGLMGRQSKIHSTDCCSTEGGCLSKELQLAKRPDSSCFPIDIPPNDPFYSKYNQECMDFVRTATDSSRGCGKPYGPDRQLNAVTSYMDASLVYGVDQQTADGLRLRRGGRMITEVRQGKEWPPTSMNKTGDCESMTDDEVCYRGGDARINQNPELTVLQIILLREHNRLADSLAHLNPHWDDETLYQEARRILIAEYQHINYYEWIPIILGWDAVTKSGIVYNSKGGYVNDYDENVDVSTIDGHATAAFRFFHSQIQGFLEEITRFRQAFNAIRLSDYFNRPQIIEQDGMEQFVRGMSTQPMHGSDRFFTAEITQYLFRAGRPFGMDLRAVDIQRGRDHGLGSYNDYREVCGIPRAKDFTDFLDTLEHDVVDKLAQVYAHPDDVELNVGGFLERLVPGALAGPTFVCIMSEQFRRTRVGDRHFYEHGGQPNSFTPEQLNAIRSASFARLLCDNEDDVTDMQPQAFRQISH</sequence>